<reference evidence="2 3" key="1">
    <citation type="submission" date="2013-08" db="EMBL/GenBank/DDBJ databases">
        <title>Intrasporangium oryzae NRRL B-24470.</title>
        <authorList>
            <person name="Liu H."/>
            <person name="Wang G."/>
        </authorList>
    </citation>
    <scope>NUCLEOTIDE SEQUENCE [LARGE SCALE GENOMIC DNA]</scope>
    <source>
        <strain evidence="2 3">NRRL B-24470</strain>
    </source>
</reference>
<gene>
    <name evidence="2" type="ORF">N865_12175</name>
</gene>
<dbReference type="RefSeq" id="WP_034807056.1">
    <property type="nucleotide sequence ID" value="NZ_AWSA01000030.1"/>
</dbReference>
<comment type="caution">
    <text evidence="2">The sequence shown here is derived from an EMBL/GenBank/DDBJ whole genome shotgun (WGS) entry which is preliminary data.</text>
</comment>
<dbReference type="Proteomes" id="UP000019489">
    <property type="component" value="Unassembled WGS sequence"/>
</dbReference>
<dbReference type="AlphaFoldDB" id="W9G6V4"/>
<protein>
    <submittedName>
        <fullName evidence="2">Uncharacterized protein</fullName>
    </submittedName>
</protein>
<feature type="compositionally biased region" description="Low complexity" evidence="1">
    <location>
        <begin position="55"/>
        <end position="66"/>
    </location>
</feature>
<evidence type="ECO:0000256" key="1">
    <source>
        <dbReference type="SAM" id="MobiDB-lite"/>
    </source>
</evidence>
<feature type="region of interest" description="Disordered" evidence="1">
    <location>
        <begin position="55"/>
        <end position="76"/>
    </location>
</feature>
<name>W9G6V4_9MICO</name>
<proteinExistence type="predicted"/>
<dbReference type="eggNOG" id="ENOG5031XX1">
    <property type="taxonomic scope" value="Bacteria"/>
</dbReference>
<sequence>MIDITQCPECGEPAEIQWRDALESTDGPVEHAKVMCLRRHWFLLPVSMLEERRAAPQAAATETAPPGVGKPRHLAV</sequence>
<evidence type="ECO:0000313" key="3">
    <source>
        <dbReference type="Proteomes" id="UP000019489"/>
    </source>
</evidence>
<dbReference type="STRING" id="1386089.N865_12175"/>
<keyword evidence="3" id="KW-1185">Reference proteome</keyword>
<dbReference type="OrthoDB" id="3701098at2"/>
<organism evidence="2 3">
    <name type="scientific">Intrasporangium oryzae NRRL B-24470</name>
    <dbReference type="NCBI Taxonomy" id="1386089"/>
    <lineage>
        <taxon>Bacteria</taxon>
        <taxon>Bacillati</taxon>
        <taxon>Actinomycetota</taxon>
        <taxon>Actinomycetes</taxon>
        <taxon>Micrococcales</taxon>
        <taxon>Intrasporangiaceae</taxon>
        <taxon>Intrasporangium</taxon>
    </lineage>
</organism>
<accession>W9G6V4</accession>
<dbReference type="PATRIC" id="fig|1386089.3.peg.2770"/>
<dbReference type="EMBL" id="AWSA01000030">
    <property type="protein sequence ID" value="EWT01002.1"/>
    <property type="molecule type" value="Genomic_DNA"/>
</dbReference>
<evidence type="ECO:0000313" key="2">
    <source>
        <dbReference type="EMBL" id="EWT01002.1"/>
    </source>
</evidence>